<organism evidence="3 4">
    <name type="scientific">Alkalicoccobacillus porphyridii</name>
    <dbReference type="NCBI Taxonomy" id="2597270"/>
    <lineage>
        <taxon>Bacteria</taxon>
        <taxon>Bacillati</taxon>
        <taxon>Bacillota</taxon>
        <taxon>Bacilli</taxon>
        <taxon>Bacillales</taxon>
        <taxon>Bacillaceae</taxon>
        <taxon>Alkalicoccobacillus</taxon>
    </lineage>
</organism>
<gene>
    <name evidence="3" type="ORF">FN960_09610</name>
</gene>
<keyword evidence="1" id="KW-0560">Oxidoreductase</keyword>
<dbReference type="InterPro" id="IPR020843">
    <property type="entry name" value="ER"/>
</dbReference>
<proteinExistence type="predicted"/>
<evidence type="ECO:0000259" key="2">
    <source>
        <dbReference type="SMART" id="SM00829"/>
    </source>
</evidence>
<reference evidence="3 4" key="1">
    <citation type="submission" date="2019-07" db="EMBL/GenBank/DDBJ databases">
        <authorList>
            <person name="Park Y.J."/>
            <person name="Jeong S.E."/>
            <person name="Jung H.S."/>
        </authorList>
    </citation>
    <scope>NUCLEOTIDE SEQUENCE [LARGE SCALE GENOMIC DNA]</scope>
    <source>
        <strain evidence="4">P16(2019)</strain>
    </source>
</reference>
<dbReference type="Gene3D" id="3.90.180.10">
    <property type="entry name" value="Medium-chain alcohol dehydrogenases, catalytic domain"/>
    <property type="match status" value="1"/>
</dbReference>
<dbReference type="PANTHER" id="PTHR11695:SF294">
    <property type="entry name" value="RETICULON-4-INTERACTING PROTEIN 1, MITOCHONDRIAL"/>
    <property type="match status" value="1"/>
</dbReference>
<dbReference type="OrthoDB" id="9792162at2"/>
<dbReference type="GO" id="GO:0008270">
    <property type="term" value="F:zinc ion binding"/>
    <property type="evidence" value="ECO:0007669"/>
    <property type="project" value="InterPro"/>
</dbReference>
<dbReference type="PROSITE" id="PS01162">
    <property type="entry name" value="QOR_ZETA_CRYSTAL"/>
    <property type="match status" value="1"/>
</dbReference>
<accession>A0A553ZYX9</accession>
<dbReference type="SUPFAM" id="SSF50129">
    <property type="entry name" value="GroES-like"/>
    <property type="match status" value="1"/>
</dbReference>
<name>A0A553ZYX9_9BACI</name>
<feature type="domain" description="Enoyl reductase (ER)" evidence="2">
    <location>
        <begin position="10"/>
        <end position="309"/>
    </location>
</feature>
<keyword evidence="4" id="KW-1185">Reference proteome</keyword>
<dbReference type="InterPro" id="IPR002364">
    <property type="entry name" value="Quin_OxRdtase/zeta-crystal_CS"/>
</dbReference>
<dbReference type="Gene3D" id="3.40.50.720">
    <property type="entry name" value="NAD(P)-binding Rossmann-like Domain"/>
    <property type="match status" value="1"/>
</dbReference>
<evidence type="ECO:0000313" key="3">
    <source>
        <dbReference type="EMBL" id="TSB46605.1"/>
    </source>
</evidence>
<dbReference type="Pfam" id="PF08240">
    <property type="entry name" value="ADH_N"/>
    <property type="match status" value="1"/>
</dbReference>
<dbReference type="InterPro" id="IPR013154">
    <property type="entry name" value="ADH-like_N"/>
</dbReference>
<dbReference type="CDD" id="cd05289">
    <property type="entry name" value="MDR_like_2"/>
    <property type="match status" value="1"/>
</dbReference>
<dbReference type="GO" id="GO:0016491">
    <property type="term" value="F:oxidoreductase activity"/>
    <property type="evidence" value="ECO:0007669"/>
    <property type="project" value="UniProtKB-KW"/>
</dbReference>
<dbReference type="AlphaFoldDB" id="A0A553ZYX9"/>
<evidence type="ECO:0000313" key="4">
    <source>
        <dbReference type="Proteomes" id="UP000318521"/>
    </source>
</evidence>
<dbReference type="InterPro" id="IPR050700">
    <property type="entry name" value="YIM1/Zinc_Alcohol_DH_Fams"/>
</dbReference>
<dbReference type="Pfam" id="PF13602">
    <property type="entry name" value="ADH_zinc_N_2"/>
    <property type="match status" value="1"/>
</dbReference>
<evidence type="ECO:0000256" key="1">
    <source>
        <dbReference type="ARBA" id="ARBA00023002"/>
    </source>
</evidence>
<sequence>MKAVVINQYGSKEELVEQEVSKPTPESNQVVVKLEATSINPIDWKLREGYLKGMFDWSFPIILGWDAAGTISEVGSNSSKWKVGDRVFTRPDTTRFGTYAEYTAVDDHLLSRIPDSISFEEAAAVPLAGLTAWQALFTHGGLKAGEKVLIHAGAGGVGVFAIQLAKNAGAHVITTASEKNHELLYSLGADQVIDYKKEDFKELLSDIDLVFDTMGGQVAEDSFNVLKSETGRLISIVGEPDQDLAKSKSVIAKGIWLEPSGEQLQEFADLLEDKKVKSIVGSTFPFSRKGIYDAHALSETHHAVGKIVITF</sequence>
<dbReference type="SMART" id="SM00829">
    <property type="entry name" value="PKS_ER"/>
    <property type="match status" value="1"/>
</dbReference>
<comment type="caution">
    <text evidence="3">The sequence shown here is derived from an EMBL/GenBank/DDBJ whole genome shotgun (WGS) entry which is preliminary data.</text>
</comment>
<dbReference type="SUPFAM" id="SSF51735">
    <property type="entry name" value="NAD(P)-binding Rossmann-fold domains"/>
    <property type="match status" value="1"/>
</dbReference>
<dbReference type="Proteomes" id="UP000318521">
    <property type="component" value="Unassembled WGS sequence"/>
</dbReference>
<dbReference type="RefSeq" id="WP_143848500.1">
    <property type="nucleotide sequence ID" value="NZ_VLXZ01000005.1"/>
</dbReference>
<protein>
    <submittedName>
        <fullName evidence="3">NADP-dependent oxidoreductase</fullName>
    </submittedName>
</protein>
<dbReference type="InterPro" id="IPR011032">
    <property type="entry name" value="GroES-like_sf"/>
</dbReference>
<dbReference type="InterPro" id="IPR036291">
    <property type="entry name" value="NAD(P)-bd_dom_sf"/>
</dbReference>
<dbReference type="EMBL" id="VLXZ01000005">
    <property type="protein sequence ID" value="TSB46605.1"/>
    <property type="molecule type" value="Genomic_DNA"/>
</dbReference>
<dbReference type="PANTHER" id="PTHR11695">
    <property type="entry name" value="ALCOHOL DEHYDROGENASE RELATED"/>
    <property type="match status" value="1"/>
</dbReference>